<dbReference type="AlphaFoldDB" id="A0A0G4GRB4"/>
<dbReference type="InParanoid" id="A0A0G4GRB4"/>
<feature type="region of interest" description="Disordered" evidence="1">
    <location>
        <begin position="1"/>
        <end position="37"/>
    </location>
</feature>
<dbReference type="VEuPathDB" id="CryptoDB:Vbra_18454"/>
<evidence type="ECO:0000256" key="1">
    <source>
        <dbReference type="SAM" id="MobiDB-lite"/>
    </source>
</evidence>
<sequence>MEDDRQVESSRHDDAQAASAAAASSASAGGGGGVSERERNLRQQISDTPGLLSIVMAFLPLHLLVRVSKKTWQQAAPRQHRLVISAEDREERSLWQRVPMTLVNQLAALLTQLTCVVLCYPIDFPLWVFDVFVAMVEGHIAARRAANMEGGTLHTITVEGVRLTRKEMETVTRTHPPLPPLADPPPALPALTTIVAGGVVGCQPEPIHQSIKLRCVGGDFDEGEWAGVFEGIPETPPGQQGGPLSQLEAIGTIKIRGDSTDQLGVERLQCRPRHFPVLLALDRLATECCRQDAPVTFTSSGSPGWTYFDLNLFYHSEFPIHPSPWLKSVIQQVASDAAQVKYTITQDDLTDDLRNPSQAAIDIANPLTFDNAIYVGVDSGFGFDPPGNADSPHPSIIAHLPFQPFPKATSLQINTRLGAAGRLLADKMPDKVTRADIRVLRGGEAVTVLEALGSEREVGEVEMRGVGVDQLVGAAGGLPKIKWITMTLPDDADVEEDAGSYVHARLSSLIQRIRGLQYVTLGVHSISQCPRPAVVTDRSRRGVGELLAVE</sequence>
<evidence type="ECO:0000313" key="3">
    <source>
        <dbReference type="Proteomes" id="UP000041254"/>
    </source>
</evidence>
<dbReference type="PhylomeDB" id="A0A0G4GRB4"/>
<gene>
    <name evidence="2" type="ORF">Vbra_18454</name>
</gene>
<name>A0A0G4GRB4_VITBC</name>
<protein>
    <submittedName>
        <fullName evidence="2">Uncharacterized protein</fullName>
    </submittedName>
</protein>
<proteinExistence type="predicted"/>
<feature type="compositionally biased region" description="Basic and acidic residues" evidence="1">
    <location>
        <begin position="1"/>
        <end position="15"/>
    </location>
</feature>
<reference evidence="2 3" key="1">
    <citation type="submission" date="2014-11" db="EMBL/GenBank/DDBJ databases">
        <authorList>
            <person name="Zhu J."/>
            <person name="Qi W."/>
            <person name="Song R."/>
        </authorList>
    </citation>
    <scope>NUCLEOTIDE SEQUENCE [LARGE SCALE GENOMIC DNA]</scope>
</reference>
<accession>A0A0G4GRB4</accession>
<dbReference type="EMBL" id="CDMY01000770">
    <property type="protein sequence ID" value="CEM33067.1"/>
    <property type="molecule type" value="Genomic_DNA"/>
</dbReference>
<evidence type="ECO:0000313" key="2">
    <source>
        <dbReference type="EMBL" id="CEM33067.1"/>
    </source>
</evidence>
<dbReference type="Proteomes" id="UP000041254">
    <property type="component" value="Unassembled WGS sequence"/>
</dbReference>
<organism evidence="2 3">
    <name type="scientific">Vitrella brassicaformis (strain CCMP3155)</name>
    <dbReference type="NCBI Taxonomy" id="1169540"/>
    <lineage>
        <taxon>Eukaryota</taxon>
        <taxon>Sar</taxon>
        <taxon>Alveolata</taxon>
        <taxon>Colpodellida</taxon>
        <taxon>Vitrellaceae</taxon>
        <taxon>Vitrella</taxon>
    </lineage>
</organism>
<keyword evidence="3" id="KW-1185">Reference proteome</keyword>
<feature type="compositionally biased region" description="Low complexity" evidence="1">
    <location>
        <begin position="17"/>
        <end position="27"/>
    </location>
</feature>